<keyword evidence="2" id="KW-1185">Reference proteome</keyword>
<gene>
    <name evidence="1" type="ORF">TSACC_22445</name>
</gene>
<protein>
    <submittedName>
        <fullName evidence="1">CobQ/CobB/MinD/ParA nucleotide binding domain-containing protein</fullName>
    </submittedName>
</protein>
<organism evidence="1 2">
    <name type="scientific">Terrimicrobium sacchariphilum</name>
    <dbReference type="NCBI Taxonomy" id="690879"/>
    <lineage>
        <taxon>Bacteria</taxon>
        <taxon>Pseudomonadati</taxon>
        <taxon>Verrucomicrobiota</taxon>
        <taxon>Terrimicrobiia</taxon>
        <taxon>Terrimicrobiales</taxon>
        <taxon>Terrimicrobiaceae</taxon>
        <taxon>Terrimicrobium</taxon>
    </lineage>
</organism>
<comment type="caution">
    <text evidence="1">The sequence shown here is derived from an EMBL/GenBank/DDBJ whole genome shotgun (WGS) entry which is preliminary data.</text>
</comment>
<dbReference type="SUPFAM" id="SSF52540">
    <property type="entry name" value="P-loop containing nucleoside triphosphate hydrolases"/>
    <property type="match status" value="1"/>
</dbReference>
<evidence type="ECO:0000313" key="2">
    <source>
        <dbReference type="Proteomes" id="UP000076023"/>
    </source>
</evidence>
<reference evidence="2" key="1">
    <citation type="journal article" date="2017" name="Genome Announc.">
        <title>Draft Genome Sequence of Terrimicrobium sacchariphilum NM-5T, a Facultative Anaerobic Soil Bacterium of the Class Spartobacteria.</title>
        <authorList>
            <person name="Qiu Y.L."/>
            <person name="Tourlousse D.M."/>
            <person name="Matsuura N."/>
            <person name="Ohashi A."/>
            <person name="Sekiguchi Y."/>
        </authorList>
    </citation>
    <scope>NUCLEOTIDE SEQUENCE [LARGE SCALE GENOMIC DNA]</scope>
    <source>
        <strain evidence="2">NM-5</strain>
    </source>
</reference>
<dbReference type="InterPro" id="IPR027417">
    <property type="entry name" value="P-loop_NTPase"/>
</dbReference>
<dbReference type="EMBL" id="BDCO01000002">
    <property type="protein sequence ID" value="GAT34023.1"/>
    <property type="molecule type" value="Genomic_DNA"/>
</dbReference>
<name>A0A146G9S4_TERSA</name>
<proteinExistence type="predicted"/>
<sequence>MSGSRALSKIPTRNHTKRLVMVAIDKGGVGKSFFCVRLVEWLGMHGVNFSAFDPDYSNSTLTRFYPSAKFLDIRHSENLDQIVESFDSSDLIIVDGVGAHQSIFLDWMEETDLLNVKQQLGLSVTLVLIIESDKDTVHQAGEAAKRAGKLVDWLVVKNQKMSNTMRIYDNSQARQTLLANGAIEVEMPKLQPHLAEVLQGRSMTIDKALESPEVNLLDRQRLIDFSRNWFAQLDNAKKILLP</sequence>
<dbReference type="InParanoid" id="A0A146G9S4"/>
<accession>A0A146G9S4</accession>
<dbReference type="Proteomes" id="UP000076023">
    <property type="component" value="Unassembled WGS sequence"/>
</dbReference>
<dbReference type="AlphaFoldDB" id="A0A146G9S4"/>
<dbReference type="RefSeq" id="WP_075079697.1">
    <property type="nucleotide sequence ID" value="NZ_BDCO01000002.1"/>
</dbReference>
<evidence type="ECO:0000313" key="1">
    <source>
        <dbReference type="EMBL" id="GAT34023.1"/>
    </source>
</evidence>
<dbReference type="STRING" id="690879.TSACC_22445"/>
<dbReference type="Gene3D" id="3.40.50.300">
    <property type="entry name" value="P-loop containing nucleotide triphosphate hydrolases"/>
    <property type="match status" value="1"/>
</dbReference>